<evidence type="ECO:0000259" key="11">
    <source>
        <dbReference type="SMART" id="SM00385"/>
    </source>
</evidence>
<evidence type="ECO:0000313" key="13">
    <source>
        <dbReference type="Proteomes" id="UP000308549"/>
    </source>
</evidence>
<dbReference type="InterPro" id="IPR036915">
    <property type="entry name" value="Cyclin-like_sf"/>
</dbReference>
<feature type="domain" description="Cyclin-like" evidence="11">
    <location>
        <begin position="220"/>
        <end position="304"/>
    </location>
</feature>
<dbReference type="OrthoDB" id="511529at2759"/>
<dbReference type="GO" id="GO:0008270">
    <property type="term" value="F:zinc ion binding"/>
    <property type="evidence" value="ECO:0007669"/>
    <property type="project" value="UniProtKB-KW"/>
</dbReference>
<dbReference type="FunFam" id="1.10.472.10:FF:000002">
    <property type="entry name" value="Transcription factor IIIB 90 kDa subunit"/>
    <property type="match status" value="1"/>
</dbReference>
<gene>
    <name evidence="12" type="ORF">B0A50_03950</name>
</gene>
<dbReference type="Proteomes" id="UP000308549">
    <property type="component" value="Unassembled WGS sequence"/>
</dbReference>
<dbReference type="GO" id="GO:0000126">
    <property type="term" value="C:transcription factor TFIIIB complex"/>
    <property type="evidence" value="ECO:0007669"/>
    <property type="project" value="TreeGrafter"/>
</dbReference>
<feature type="compositionally biased region" description="Acidic residues" evidence="10">
    <location>
        <begin position="709"/>
        <end position="731"/>
    </location>
</feature>
<dbReference type="Gene3D" id="1.10.472.10">
    <property type="entry name" value="Cyclin-like"/>
    <property type="match status" value="2"/>
</dbReference>
<feature type="compositionally biased region" description="Acidic residues" evidence="10">
    <location>
        <begin position="747"/>
        <end position="762"/>
    </location>
</feature>
<dbReference type="Pfam" id="PF00382">
    <property type="entry name" value="TFIIB"/>
    <property type="match status" value="2"/>
</dbReference>
<dbReference type="SUPFAM" id="SSF47954">
    <property type="entry name" value="Cyclin-like"/>
    <property type="match status" value="2"/>
</dbReference>
<dbReference type="Pfam" id="PF07741">
    <property type="entry name" value="BRF1"/>
    <property type="match status" value="1"/>
</dbReference>
<feature type="compositionally biased region" description="Low complexity" evidence="10">
    <location>
        <begin position="379"/>
        <end position="389"/>
    </location>
</feature>
<comment type="caution">
    <text evidence="12">The sequence shown here is derived from an EMBL/GenBank/DDBJ whole genome shotgun (WGS) entry which is preliminary data.</text>
</comment>
<evidence type="ECO:0000256" key="9">
    <source>
        <dbReference type="ARBA" id="ARBA00023242"/>
    </source>
</evidence>
<dbReference type="InterPro" id="IPR013150">
    <property type="entry name" value="TFIIB_cyclin"/>
</dbReference>
<dbReference type="AlphaFoldDB" id="A0A4U0U0Q5"/>
<dbReference type="PRINTS" id="PR00685">
    <property type="entry name" value="TIFACTORIIB"/>
</dbReference>
<evidence type="ECO:0000256" key="4">
    <source>
        <dbReference type="ARBA" id="ARBA00022771"/>
    </source>
</evidence>
<keyword evidence="6" id="KW-0805">Transcription regulation</keyword>
<evidence type="ECO:0000256" key="2">
    <source>
        <dbReference type="ARBA" id="ARBA00010857"/>
    </source>
</evidence>
<evidence type="ECO:0000256" key="6">
    <source>
        <dbReference type="ARBA" id="ARBA00023015"/>
    </source>
</evidence>
<evidence type="ECO:0000256" key="3">
    <source>
        <dbReference type="ARBA" id="ARBA00022723"/>
    </source>
</evidence>
<feature type="compositionally biased region" description="Low complexity" evidence="10">
    <location>
        <begin position="687"/>
        <end position="708"/>
    </location>
</feature>
<feature type="region of interest" description="Disordered" evidence="10">
    <location>
        <begin position="1"/>
        <end position="31"/>
    </location>
</feature>
<dbReference type="EMBL" id="NAJL01000018">
    <property type="protein sequence ID" value="TKA28483.1"/>
    <property type="molecule type" value="Genomic_DNA"/>
</dbReference>
<keyword evidence="7" id="KW-0010">Activator</keyword>
<dbReference type="GO" id="GO:0017025">
    <property type="term" value="F:TBP-class protein binding"/>
    <property type="evidence" value="ECO:0007669"/>
    <property type="project" value="InterPro"/>
</dbReference>
<dbReference type="SMART" id="SM00385">
    <property type="entry name" value="CYCLIN"/>
    <property type="match status" value="2"/>
</dbReference>
<dbReference type="GO" id="GO:0000995">
    <property type="term" value="F:RNA polymerase III general transcription initiation factor activity"/>
    <property type="evidence" value="ECO:0007669"/>
    <property type="project" value="TreeGrafter"/>
</dbReference>
<feature type="compositionally biased region" description="Basic and acidic residues" evidence="10">
    <location>
        <begin position="336"/>
        <end position="370"/>
    </location>
</feature>
<evidence type="ECO:0000256" key="10">
    <source>
        <dbReference type="SAM" id="MobiDB-lite"/>
    </source>
</evidence>
<dbReference type="InterPro" id="IPR000812">
    <property type="entry name" value="TFIIB"/>
</dbReference>
<comment type="subcellular location">
    <subcellularLocation>
        <location evidence="1">Nucleus</location>
    </subcellularLocation>
</comment>
<feature type="region of interest" description="Disordered" evidence="10">
    <location>
        <begin position="685"/>
        <end position="762"/>
    </location>
</feature>
<keyword evidence="13" id="KW-1185">Reference proteome</keyword>
<feature type="compositionally biased region" description="Basic residues" evidence="10">
    <location>
        <begin position="469"/>
        <end position="480"/>
    </location>
</feature>
<feature type="domain" description="Cyclin-like" evidence="11">
    <location>
        <begin position="116"/>
        <end position="200"/>
    </location>
</feature>
<feature type="compositionally biased region" description="Low complexity" evidence="10">
    <location>
        <begin position="406"/>
        <end position="415"/>
    </location>
</feature>
<keyword evidence="4" id="KW-0863">Zinc-finger</keyword>
<keyword evidence="3" id="KW-0479">Metal-binding</keyword>
<reference evidence="12 13" key="1">
    <citation type="submission" date="2017-03" db="EMBL/GenBank/DDBJ databases">
        <title>Genomes of endolithic fungi from Antarctica.</title>
        <authorList>
            <person name="Coleine C."/>
            <person name="Masonjones S."/>
            <person name="Stajich J.E."/>
        </authorList>
    </citation>
    <scope>NUCLEOTIDE SEQUENCE [LARGE SCALE GENOMIC DNA]</scope>
    <source>
        <strain evidence="12 13">CCFEE 6315</strain>
    </source>
</reference>
<protein>
    <recommendedName>
        <fullName evidence="11">Cyclin-like domain-containing protein</fullName>
    </recommendedName>
</protein>
<sequence length="762" mass="84800">MPAPAAPIRRLGTLNKSGHGTTPIPKKKAKVPTCCDSPDPVEDDGRKVCANCGTQISESNIVADVTFQEDSRGAAQVQGGFIGEGARHARTLGSALRRIGGGDRNASQEVEANGRRLLGMLCPRLNIPDATRDGAQKLYSLAAGGETKFNRGRRSDEVMAACLYAACRRNRDNTVLLMDLAEIIKVNVFRLGEVYKDVLRSLYYSAPGATGTQQLVEVEPMIERFCRKLEFGEKTRAVASDAVRILKRMKRDWMVTGRHPAGLCAACIILAARMNNFRRSVREMVYITKVADVTIAQRIHEFRQTKAAALTVDQFREFAPKLKYQHDPPVLAKSALQKEKWEEKKRKRQDHNTRRETLERERESMAREAIEISDDDSDSSSPTPSSTPEPEQEGEGQPRRKRQKTARAQTASAAADEPRFDSDGFAVPAIPAIDPALDTGRPAQQREGKRKQAAQDHSEEEVQQEAPPAKRKCGRPRKRKPEPMQITEEELTVEQDIEDEIDEALNDPDLEDSRTEVERAKAEESIKLLADQQRQHDAVQTQERREATGIDWFEARAAWERGTDEVVTEQDLEAEFANDPEVMHCKLSDSEAIVKEQIWVAHNEDWLRAQHEKQIEQQIAEASGANKKVDKRKRKKGKMGDGSLLLNAETPIETPEDAVAAMLKKNADPQTTRYVDFERLKAVYGTRSSPAASASSEGRAASEPAQAGADDEGEGADEEHEGEGADDEGDGDFDHVVDTMGYGLNDEFGEYGEFEEDGDEYY</sequence>
<name>A0A4U0U0Q5_9PEZI</name>
<dbReference type="InterPro" id="IPR013763">
    <property type="entry name" value="Cyclin-like_dom"/>
</dbReference>
<dbReference type="InterPro" id="IPR011665">
    <property type="entry name" value="BRF1_TBP-bd_dom"/>
</dbReference>
<keyword evidence="9" id="KW-0539">Nucleus</keyword>
<feature type="region of interest" description="Disordered" evidence="10">
    <location>
        <begin position="620"/>
        <end position="643"/>
    </location>
</feature>
<feature type="region of interest" description="Disordered" evidence="10">
    <location>
        <begin position="335"/>
        <end position="519"/>
    </location>
</feature>
<evidence type="ECO:0000256" key="1">
    <source>
        <dbReference type="ARBA" id="ARBA00004123"/>
    </source>
</evidence>
<proteinExistence type="inferred from homology"/>
<feature type="compositionally biased region" description="Acidic residues" evidence="10">
    <location>
        <begin position="487"/>
        <end position="510"/>
    </location>
</feature>
<dbReference type="GO" id="GO:0005634">
    <property type="term" value="C:nucleus"/>
    <property type="evidence" value="ECO:0007669"/>
    <property type="project" value="UniProtKB-SubCell"/>
</dbReference>
<evidence type="ECO:0000256" key="5">
    <source>
        <dbReference type="ARBA" id="ARBA00022833"/>
    </source>
</evidence>
<dbReference type="Gene3D" id="1.20.5.650">
    <property type="entry name" value="Single helix bin"/>
    <property type="match status" value="1"/>
</dbReference>
<evidence type="ECO:0000313" key="12">
    <source>
        <dbReference type="EMBL" id="TKA28483.1"/>
    </source>
</evidence>
<dbReference type="CDD" id="cd20554">
    <property type="entry name" value="CYCLIN_TFIIIB90_rpt2"/>
    <property type="match status" value="1"/>
</dbReference>
<dbReference type="GO" id="GO:0097550">
    <property type="term" value="C:transcription preinitiation complex"/>
    <property type="evidence" value="ECO:0007669"/>
    <property type="project" value="TreeGrafter"/>
</dbReference>
<keyword evidence="8" id="KW-0804">Transcription</keyword>
<evidence type="ECO:0000256" key="7">
    <source>
        <dbReference type="ARBA" id="ARBA00023159"/>
    </source>
</evidence>
<dbReference type="GO" id="GO:0001006">
    <property type="term" value="F:RNA polymerase III type 3 promoter sequence-specific DNA binding"/>
    <property type="evidence" value="ECO:0007669"/>
    <property type="project" value="TreeGrafter"/>
</dbReference>
<dbReference type="PANTHER" id="PTHR11618:SF4">
    <property type="entry name" value="TRANSCRIPTION FACTOR IIIB 90 KDA SUBUNIT"/>
    <property type="match status" value="1"/>
</dbReference>
<dbReference type="PANTHER" id="PTHR11618">
    <property type="entry name" value="TRANSCRIPTION INITIATION FACTOR IIB-RELATED"/>
    <property type="match status" value="1"/>
</dbReference>
<evidence type="ECO:0000256" key="8">
    <source>
        <dbReference type="ARBA" id="ARBA00023163"/>
    </source>
</evidence>
<dbReference type="GO" id="GO:0070897">
    <property type="term" value="P:transcription preinitiation complex assembly"/>
    <property type="evidence" value="ECO:0007669"/>
    <property type="project" value="InterPro"/>
</dbReference>
<comment type="similarity">
    <text evidence="2">Belongs to the TFIIB family.</text>
</comment>
<keyword evidence="5" id="KW-0862">Zinc</keyword>
<accession>A0A4U0U0Q5</accession>
<organism evidence="12 13">
    <name type="scientific">Salinomyces thailandicus</name>
    <dbReference type="NCBI Taxonomy" id="706561"/>
    <lineage>
        <taxon>Eukaryota</taxon>
        <taxon>Fungi</taxon>
        <taxon>Dikarya</taxon>
        <taxon>Ascomycota</taxon>
        <taxon>Pezizomycotina</taxon>
        <taxon>Dothideomycetes</taxon>
        <taxon>Dothideomycetidae</taxon>
        <taxon>Mycosphaerellales</taxon>
        <taxon>Teratosphaeriaceae</taxon>
        <taxon>Salinomyces</taxon>
    </lineage>
</organism>